<gene>
    <name evidence="1" type="ORF">O6H91_05G020900</name>
</gene>
<reference evidence="2" key="1">
    <citation type="journal article" date="2024" name="Proc. Natl. Acad. Sci. U.S.A.">
        <title>Extraordinary preservation of gene collinearity over three hundred million years revealed in homosporous lycophytes.</title>
        <authorList>
            <person name="Li C."/>
            <person name="Wickell D."/>
            <person name="Kuo L.Y."/>
            <person name="Chen X."/>
            <person name="Nie B."/>
            <person name="Liao X."/>
            <person name="Peng D."/>
            <person name="Ji J."/>
            <person name="Jenkins J."/>
            <person name="Williams M."/>
            <person name="Shu S."/>
            <person name="Plott C."/>
            <person name="Barry K."/>
            <person name="Rajasekar S."/>
            <person name="Grimwood J."/>
            <person name="Han X."/>
            <person name="Sun S."/>
            <person name="Hou Z."/>
            <person name="He W."/>
            <person name="Dai G."/>
            <person name="Sun C."/>
            <person name="Schmutz J."/>
            <person name="Leebens-Mack J.H."/>
            <person name="Li F.W."/>
            <person name="Wang L."/>
        </authorList>
    </citation>
    <scope>NUCLEOTIDE SEQUENCE [LARGE SCALE GENOMIC DNA]</scope>
    <source>
        <strain evidence="2">cv. PW_Plant_1</strain>
    </source>
</reference>
<protein>
    <submittedName>
        <fullName evidence="1">Uncharacterized protein</fullName>
    </submittedName>
</protein>
<organism evidence="1 2">
    <name type="scientific">Diphasiastrum complanatum</name>
    <name type="common">Issler's clubmoss</name>
    <name type="synonym">Lycopodium complanatum</name>
    <dbReference type="NCBI Taxonomy" id="34168"/>
    <lineage>
        <taxon>Eukaryota</taxon>
        <taxon>Viridiplantae</taxon>
        <taxon>Streptophyta</taxon>
        <taxon>Embryophyta</taxon>
        <taxon>Tracheophyta</taxon>
        <taxon>Lycopodiopsida</taxon>
        <taxon>Lycopodiales</taxon>
        <taxon>Lycopodiaceae</taxon>
        <taxon>Lycopodioideae</taxon>
        <taxon>Diphasiastrum</taxon>
    </lineage>
</organism>
<name>A0ACC2DLK0_DIPCM</name>
<evidence type="ECO:0000313" key="1">
    <source>
        <dbReference type="EMBL" id="KAJ7555066.1"/>
    </source>
</evidence>
<proteinExistence type="predicted"/>
<dbReference type="EMBL" id="CM055096">
    <property type="protein sequence ID" value="KAJ7555066.1"/>
    <property type="molecule type" value="Genomic_DNA"/>
</dbReference>
<comment type="caution">
    <text evidence="1">The sequence shown here is derived from an EMBL/GenBank/DDBJ whole genome shotgun (WGS) entry which is preliminary data.</text>
</comment>
<sequence length="136" mass="15013">MAEREGALILTAQDDPLPKAIELIEGLGLPGGLLPLEDVVECGYVEQTGFVWITQKHKNGHYFKKASRQVAYAEKITCTLQKNRLKNVTGVKAKELLIWVPVNEIAVDEPPSSKIHFKSLAGITRTFPVDAFARGE</sequence>
<accession>A0ACC2DLK0</accession>
<keyword evidence="2" id="KW-1185">Reference proteome</keyword>
<dbReference type="Proteomes" id="UP001162992">
    <property type="component" value="Chromosome 5"/>
</dbReference>
<evidence type="ECO:0000313" key="2">
    <source>
        <dbReference type="Proteomes" id="UP001162992"/>
    </source>
</evidence>